<dbReference type="EMBL" id="AP022360">
    <property type="protein sequence ID" value="BBU80911.1"/>
    <property type="molecule type" value="Genomic_DNA"/>
</dbReference>
<evidence type="ECO:0000313" key="5">
    <source>
        <dbReference type="Proteomes" id="UP000467488"/>
    </source>
</evidence>
<proteinExistence type="inferred from homology"/>
<dbReference type="SUPFAM" id="SSF51735">
    <property type="entry name" value="NAD(P)-binding Rossmann-fold domains"/>
    <property type="match status" value="1"/>
</dbReference>
<evidence type="ECO:0000256" key="2">
    <source>
        <dbReference type="ARBA" id="ARBA00023002"/>
    </source>
</evidence>
<keyword evidence="2" id="KW-0560">Oxidoreductase</keyword>
<dbReference type="PANTHER" id="PTHR48107:SF16">
    <property type="entry name" value="NADPH-DEPENDENT ALDEHYDE REDUCTASE 1, CHLOROPLASTIC"/>
    <property type="match status" value="1"/>
</dbReference>
<dbReference type="Gene3D" id="3.40.50.720">
    <property type="entry name" value="NAD(P)-binding Rossmann-like Domain"/>
    <property type="match status" value="1"/>
</dbReference>
<dbReference type="AlphaFoldDB" id="A0A8S0FKS8"/>
<protein>
    <recommendedName>
        <fullName evidence="6">Oxidoreductase</fullName>
    </recommendedName>
</protein>
<evidence type="ECO:0000256" key="3">
    <source>
        <dbReference type="SAM" id="MobiDB-lite"/>
    </source>
</evidence>
<reference evidence="4 5" key="1">
    <citation type="submission" date="2020-01" db="EMBL/GenBank/DDBJ databases">
        <title>Dynamics of blaIMP-6 dissemination in carbapenem resistant Enterobacteriacea isolated from regional surveillance in Osaka, Japan.</title>
        <authorList>
            <person name="Abe R."/>
            <person name="Akeda Y."/>
            <person name="Sugawara Y."/>
            <person name="Yamamoto N."/>
            <person name="Tomono K."/>
            <person name="Takeuchi D."/>
            <person name="Kawahara R."/>
            <person name="Hamada S."/>
        </authorList>
    </citation>
    <scope>NUCLEOTIDE SEQUENCE [LARGE SCALE GENOMIC DNA]</scope>
    <source>
        <strain evidence="4 5">E300</strain>
    </source>
</reference>
<evidence type="ECO:0008006" key="6">
    <source>
        <dbReference type="Google" id="ProtNLM"/>
    </source>
</evidence>
<gene>
    <name evidence="4" type="ORF">EIMP300_23110</name>
</gene>
<accession>A0A8S0FKS8</accession>
<name>A0A8S0FKS8_ECOLX</name>
<dbReference type="GO" id="GO:0016614">
    <property type="term" value="F:oxidoreductase activity, acting on CH-OH group of donors"/>
    <property type="evidence" value="ECO:0007669"/>
    <property type="project" value="UniProtKB-ARBA"/>
</dbReference>
<dbReference type="Proteomes" id="UP000467488">
    <property type="component" value="Chromosome"/>
</dbReference>
<sequence>MMSHLKDPTTQYYTGEYPKQKQPTPGIQAKMTPVPDCGEKTYVGSGRLKDRKALVTGGDSGIGRAAAIAYAREGADVAISYLPVDRRRRSGCEKDH</sequence>
<dbReference type="InterPro" id="IPR036291">
    <property type="entry name" value="NAD(P)-bd_dom_sf"/>
</dbReference>
<feature type="region of interest" description="Disordered" evidence="3">
    <location>
        <begin position="1"/>
        <end position="33"/>
    </location>
</feature>
<organism evidence="4 5">
    <name type="scientific">Escherichia coli</name>
    <dbReference type="NCBI Taxonomy" id="562"/>
    <lineage>
        <taxon>Bacteria</taxon>
        <taxon>Pseudomonadati</taxon>
        <taxon>Pseudomonadota</taxon>
        <taxon>Gammaproteobacteria</taxon>
        <taxon>Enterobacterales</taxon>
        <taxon>Enterobacteriaceae</taxon>
        <taxon>Escherichia</taxon>
    </lineage>
</organism>
<comment type="similarity">
    <text evidence="1">Belongs to the short-chain dehydrogenases/reductases (SDR) family.</text>
</comment>
<evidence type="ECO:0000313" key="4">
    <source>
        <dbReference type="EMBL" id="BBU80911.1"/>
    </source>
</evidence>
<evidence type="ECO:0000256" key="1">
    <source>
        <dbReference type="ARBA" id="ARBA00006484"/>
    </source>
</evidence>
<dbReference type="PANTHER" id="PTHR48107">
    <property type="entry name" value="NADPH-DEPENDENT ALDEHYDE REDUCTASE-LIKE PROTEIN, CHLOROPLASTIC-RELATED"/>
    <property type="match status" value="1"/>
</dbReference>